<dbReference type="Proteomes" id="UP000193900">
    <property type="component" value="Unassembled WGS sequence"/>
</dbReference>
<name>A0A1Y5TZZ7_9RHOB</name>
<dbReference type="OrthoDB" id="9799608at2"/>
<dbReference type="RefSeq" id="WP_085881101.1">
    <property type="nucleotide sequence ID" value="NZ_FWFZ01000055.1"/>
</dbReference>
<protein>
    <recommendedName>
        <fullName evidence="3">L-rhamnose mutarotase</fullName>
    </recommendedName>
</protein>
<dbReference type="AlphaFoldDB" id="A0A1Y5TZZ7"/>
<dbReference type="PANTHER" id="PTHR34389:SF2">
    <property type="entry name" value="L-RHAMNOSE MUTAROTASE"/>
    <property type="match status" value="1"/>
</dbReference>
<dbReference type="GO" id="GO:0016857">
    <property type="term" value="F:racemase and epimerase activity, acting on carbohydrates and derivatives"/>
    <property type="evidence" value="ECO:0007669"/>
    <property type="project" value="InterPro"/>
</dbReference>
<reference evidence="1 2" key="1">
    <citation type="submission" date="2017-03" db="EMBL/GenBank/DDBJ databases">
        <authorList>
            <person name="Afonso C.L."/>
            <person name="Miller P.J."/>
            <person name="Scott M.A."/>
            <person name="Spackman E."/>
            <person name="Goraichik I."/>
            <person name="Dimitrov K.M."/>
            <person name="Suarez D.L."/>
            <person name="Swayne D.E."/>
        </authorList>
    </citation>
    <scope>NUCLEOTIDE SEQUENCE [LARGE SCALE GENOMIC DNA]</scope>
    <source>
        <strain evidence="1 2">CECT 7023</strain>
    </source>
</reference>
<accession>A0A1Y5TZZ7</accession>
<organism evidence="1 2">
    <name type="scientific">Roseisalinus antarcticus</name>
    <dbReference type="NCBI Taxonomy" id="254357"/>
    <lineage>
        <taxon>Bacteria</taxon>
        <taxon>Pseudomonadati</taxon>
        <taxon>Pseudomonadota</taxon>
        <taxon>Alphaproteobacteria</taxon>
        <taxon>Rhodobacterales</taxon>
        <taxon>Roseobacteraceae</taxon>
        <taxon>Roseisalinus</taxon>
    </lineage>
</organism>
<dbReference type="SUPFAM" id="SSF54909">
    <property type="entry name" value="Dimeric alpha+beta barrel"/>
    <property type="match status" value="1"/>
</dbReference>
<evidence type="ECO:0000313" key="1">
    <source>
        <dbReference type="EMBL" id="SLN77497.1"/>
    </source>
</evidence>
<dbReference type="Gene3D" id="3.30.70.100">
    <property type="match status" value="1"/>
</dbReference>
<evidence type="ECO:0000313" key="2">
    <source>
        <dbReference type="Proteomes" id="UP000193900"/>
    </source>
</evidence>
<proteinExistence type="predicted"/>
<dbReference type="InterPro" id="IPR008000">
    <property type="entry name" value="Rham/fucose_mutarotase"/>
</dbReference>
<dbReference type="InterPro" id="IPR011008">
    <property type="entry name" value="Dimeric_a/b-barrel"/>
</dbReference>
<dbReference type="EMBL" id="FWFZ01000055">
    <property type="protein sequence ID" value="SLN77497.1"/>
    <property type="molecule type" value="Genomic_DNA"/>
</dbReference>
<sequence>MKRIGMVIGLRDEHEAEYRRLHAGEGVRDLLAQANIRNFTIYLTRFPDGQLYEFAHYEYVGADYEGDMARLAAHPRNIEWLKMCDPMQVPLPGSDGWTVMEEVYHND</sequence>
<keyword evidence="2" id="KW-1185">Reference proteome</keyword>
<evidence type="ECO:0008006" key="3">
    <source>
        <dbReference type="Google" id="ProtNLM"/>
    </source>
</evidence>
<dbReference type="Pfam" id="PF05336">
    <property type="entry name" value="rhaM"/>
    <property type="match status" value="1"/>
</dbReference>
<gene>
    <name evidence="1" type="ORF">ROA7023_04418</name>
</gene>
<dbReference type="PANTHER" id="PTHR34389">
    <property type="entry name" value="L-RHAMNOSE MUTAROTASE"/>
    <property type="match status" value="1"/>
</dbReference>